<evidence type="ECO:0000256" key="1">
    <source>
        <dbReference type="ARBA" id="ARBA00007274"/>
    </source>
</evidence>
<gene>
    <name evidence="3" type="ORF">J2Z66_005606</name>
</gene>
<dbReference type="GO" id="GO:0016746">
    <property type="term" value="F:acyltransferase activity"/>
    <property type="evidence" value="ECO:0007669"/>
    <property type="project" value="UniProtKB-KW"/>
</dbReference>
<comment type="similarity">
    <text evidence="1">Belongs to the transferase hexapeptide repeat family.</text>
</comment>
<proteinExistence type="inferred from homology"/>
<dbReference type="SUPFAM" id="SSF51161">
    <property type="entry name" value="Trimeric LpxA-like enzymes"/>
    <property type="match status" value="1"/>
</dbReference>
<dbReference type="PANTHER" id="PTHR23416">
    <property type="entry name" value="SIALIC ACID SYNTHASE-RELATED"/>
    <property type="match status" value="1"/>
</dbReference>
<dbReference type="Proteomes" id="UP001519287">
    <property type="component" value="Unassembled WGS sequence"/>
</dbReference>
<evidence type="ECO:0000256" key="2">
    <source>
        <dbReference type="ARBA" id="ARBA00022679"/>
    </source>
</evidence>
<dbReference type="EMBL" id="JAGGLB010000022">
    <property type="protein sequence ID" value="MBP1993980.1"/>
    <property type="molecule type" value="Genomic_DNA"/>
</dbReference>
<evidence type="ECO:0000313" key="3">
    <source>
        <dbReference type="EMBL" id="MBP1993980.1"/>
    </source>
</evidence>
<name>A0ABS4J2C3_9BACL</name>
<evidence type="ECO:0000313" key="4">
    <source>
        <dbReference type="Proteomes" id="UP001519287"/>
    </source>
</evidence>
<protein>
    <submittedName>
        <fullName evidence="3">Colanic acid biosynthesis acetyltransferase WcaF</fullName>
        <ecNumber evidence="3">2.3.1.-</ecNumber>
    </submittedName>
</protein>
<sequence>MITEAEVDEGMDMNTGMFTNVDDAMQVNLDRHNAPQSNRVRLDLYTQEGYSRGRNGFVVLLWWFVQGTLFRFSLHTMNGWRRALLRLFGAQIGSGVRIRPSATFTYPWKVSIDDFSWVGDGVEFYSLDKISVGKHCVISQKSYLCTGSHDLTDIQFGLITKPIRIMDGAWVASDVFVYPGVTIGEMAVAAARSTIVKDIPGGEIHAGAPAKYFKQRLFQIPVVEKGREL</sequence>
<keyword evidence="3" id="KW-0012">Acyltransferase</keyword>
<organism evidence="3 4">
    <name type="scientific">Paenibacillus eucommiae</name>
    <dbReference type="NCBI Taxonomy" id="1355755"/>
    <lineage>
        <taxon>Bacteria</taxon>
        <taxon>Bacillati</taxon>
        <taxon>Bacillota</taxon>
        <taxon>Bacilli</taxon>
        <taxon>Bacillales</taxon>
        <taxon>Paenibacillaceae</taxon>
        <taxon>Paenibacillus</taxon>
    </lineage>
</organism>
<keyword evidence="2 3" id="KW-0808">Transferase</keyword>
<comment type="caution">
    <text evidence="3">The sequence shown here is derived from an EMBL/GenBank/DDBJ whole genome shotgun (WGS) entry which is preliminary data.</text>
</comment>
<dbReference type="PANTHER" id="PTHR23416:SF23">
    <property type="entry name" value="ACETYLTRANSFERASE C18B11.09C-RELATED"/>
    <property type="match status" value="1"/>
</dbReference>
<keyword evidence="4" id="KW-1185">Reference proteome</keyword>
<dbReference type="Gene3D" id="2.160.10.10">
    <property type="entry name" value="Hexapeptide repeat proteins"/>
    <property type="match status" value="1"/>
</dbReference>
<dbReference type="EC" id="2.3.1.-" evidence="3"/>
<dbReference type="RefSeq" id="WP_245375865.1">
    <property type="nucleotide sequence ID" value="NZ_JAGGLB010000022.1"/>
</dbReference>
<dbReference type="InterPro" id="IPR011004">
    <property type="entry name" value="Trimer_LpxA-like_sf"/>
</dbReference>
<dbReference type="NCBIfam" id="NF007797">
    <property type="entry name" value="PRK10502.1"/>
    <property type="match status" value="1"/>
</dbReference>
<reference evidence="3 4" key="1">
    <citation type="submission" date="2021-03" db="EMBL/GenBank/DDBJ databases">
        <title>Genomic Encyclopedia of Type Strains, Phase IV (KMG-IV): sequencing the most valuable type-strain genomes for metagenomic binning, comparative biology and taxonomic classification.</title>
        <authorList>
            <person name="Goeker M."/>
        </authorList>
    </citation>
    <scope>NUCLEOTIDE SEQUENCE [LARGE SCALE GENOMIC DNA]</scope>
    <source>
        <strain evidence="3 4">DSM 26048</strain>
    </source>
</reference>
<dbReference type="CDD" id="cd05825">
    <property type="entry name" value="LbH_wcaF_like"/>
    <property type="match status" value="1"/>
</dbReference>
<accession>A0ABS4J2C3</accession>
<dbReference type="InterPro" id="IPR051159">
    <property type="entry name" value="Hexapeptide_acetyltransf"/>
</dbReference>